<dbReference type="Gene3D" id="3.30.1330.60">
    <property type="entry name" value="OmpA-like domain"/>
    <property type="match status" value="1"/>
</dbReference>
<protein>
    <submittedName>
        <fullName evidence="7">OmpA family protein</fullName>
    </submittedName>
</protein>
<feature type="region of interest" description="Disordered" evidence="5">
    <location>
        <begin position="1"/>
        <end position="22"/>
    </location>
</feature>
<evidence type="ECO:0000256" key="5">
    <source>
        <dbReference type="SAM" id="MobiDB-lite"/>
    </source>
</evidence>
<proteinExistence type="predicted"/>
<comment type="subcellular location">
    <subcellularLocation>
        <location evidence="1">Cell outer membrane</location>
    </subcellularLocation>
</comment>
<dbReference type="Proteomes" id="UP000648239">
    <property type="component" value="Unassembled WGS sequence"/>
</dbReference>
<dbReference type="InterPro" id="IPR006664">
    <property type="entry name" value="OMP_bac"/>
</dbReference>
<gene>
    <name evidence="7" type="ORF">IFK94_14105</name>
</gene>
<evidence type="ECO:0000256" key="4">
    <source>
        <dbReference type="PROSITE-ProRule" id="PRU00473"/>
    </source>
</evidence>
<dbReference type="InterPro" id="IPR006665">
    <property type="entry name" value="OmpA-like"/>
</dbReference>
<evidence type="ECO:0000256" key="3">
    <source>
        <dbReference type="ARBA" id="ARBA00023237"/>
    </source>
</evidence>
<dbReference type="EMBL" id="JACXWD010000069">
    <property type="protein sequence ID" value="MBD3869249.1"/>
    <property type="molecule type" value="Genomic_DNA"/>
</dbReference>
<keyword evidence="2 4" id="KW-0472">Membrane</keyword>
<evidence type="ECO:0000313" key="8">
    <source>
        <dbReference type="Proteomes" id="UP000648239"/>
    </source>
</evidence>
<dbReference type="SUPFAM" id="SSF103088">
    <property type="entry name" value="OmpA-like"/>
    <property type="match status" value="1"/>
</dbReference>
<dbReference type="PROSITE" id="PS51123">
    <property type="entry name" value="OMPA_2"/>
    <property type="match status" value="1"/>
</dbReference>
<dbReference type="PANTHER" id="PTHR30329:SF21">
    <property type="entry name" value="LIPOPROTEIN YIAD-RELATED"/>
    <property type="match status" value="1"/>
</dbReference>
<organism evidence="7 8">
    <name type="scientific">Candidatus Polarisedimenticola svalbardensis</name>
    <dbReference type="NCBI Taxonomy" id="2886004"/>
    <lineage>
        <taxon>Bacteria</taxon>
        <taxon>Pseudomonadati</taxon>
        <taxon>Acidobacteriota</taxon>
        <taxon>Candidatus Polarisedimenticolia</taxon>
        <taxon>Candidatus Polarisedimenticolales</taxon>
        <taxon>Candidatus Polarisedimenticolaceae</taxon>
        <taxon>Candidatus Polarisedimenticola</taxon>
    </lineage>
</organism>
<evidence type="ECO:0000313" key="7">
    <source>
        <dbReference type="EMBL" id="MBD3869249.1"/>
    </source>
</evidence>
<evidence type="ECO:0000256" key="2">
    <source>
        <dbReference type="ARBA" id="ARBA00023136"/>
    </source>
</evidence>
<feature type="non-terminal residue" evidence="7">
    <location>
        <position position="1"/>
    </location>
</feature>
<keyword evidence="3" id="KW-0998">Cell outer membrane</keyword>
<dbReference type="CDD" id="cd07185">
    <property type="entry name" value="OmpA_C-like"/>
    <property type="match status" value="1"/>
</dbReference>
<name>A0A8J6Y6M6_9BACT</name>
<comment type="caution">
    <text evidence="7">The sequence shown here is derived from an EMBL/GenBank/DDBJ whole genome shotgun (WGS) entry which is preliminary data.</text>
</comment>
<sequence length="152" mass="16578">VEVETPEPEVIVEKEPEPEPAPVQIEREAPLPPSAQILNNQGVLQTVYFGFDSSTLNDQARTALRANAEWMKANPDHGHGIVMGGHCDERGTKEYNLALGESRASAARDYLASLGVNASGLRVISYGEEDPAAAGHSEDDWAKNRRCTFTFE</sequence>
<dbReference type="InterPro" id="IPR036737">
    <property type="entry name" value="OmpA-like_sf"/>
</dbReference>
<dbReference type="PRINTS" id="PR01021">
    <property type="entry name" value="OMPADOMAIN"/>
</dbReference>
<feature type="domain" description="OmpA-like" evidence="6">
    <location>
        <begin position="36"/>
        <end position="152"/>
    </location>
</feature>
<dbReference type="AlphaFoldDB" id="A0A8J6Y6M6"/>
<reference evidence="7 8" key="1">
    <citation type="submission" date="2020-08" db="EMBL/GenBank/DDBJ databases">
        <title>Acidobacteriota in marine sediments use diverse sulfur dissimilation pathways.</title>
        <authorList>
            <person name="Wasmund K."/>
        </authorList>
    </citation>
    <scope>NUCLEOTIDE SEQUENCE [LARGE SCALE GENOMIC DNA]</scope>
    <source>
        <strain evidence="7">MAG AM4</strain>
    </source>
</reference>
<dbReference type="PANTHER" id="PTHR30329">
    <property type="entry name" value="STATOR ELEMENT OF FLAGELLAR MOTOR COMPLEX"/>
    <property type="match status" value="1"/>
</dbReference>
<dbReference type="InterPro" id="IPR050330">
    <property type="entry name" value="Bact_OuterMem_StrucFunc"/>
</dbReference>
<evidence type="ECO:0000256" key="1">
    <source>
        <dbReference type="ARBA" id="ARBA00004442"/>
    </source>
</evidence>
<dbReference type="Pfam" id="PF00691">
    <property type="entry name" value="OmpA"/>
    <property type="match status" value="1"/>
</dbReference>
<dbReference type="GO" id="GO:0009279">
    <property type="term" value="C:cell outer membrane"/>
    <property type="evidence" value="ECO:0007669"/>
    <property type="project" value="UniProtKB-SubCell"/>
</dbReference>
<evidence type="ECO:0000259" key="6">
    <source>
        <dbReference type="PROSITE" id="PS51123"/>
    </source>
</evidence>
<accession>A0A8J6Y6M6</accession>